<accession>A0ABW9KKX2</accession>
<dbReference type="Gene3D" id="3.40.630.30">
    <property type="match status" value="1"/>
</dbReference>
<proteinExistence type="predicted"/>
<dbReference type="SUPFAM" id="SSF55729">
    <property type="entry name" value="Acyl-CoA N-acyltransferases (Nat)"/>
    <property type="match status" value="1"/>
</dbReference>
<dbReference type="GO" id="GO:0016746">
    <property type="term" value="F:acyltransferase activity"/>
    <property type="evidence" value="ECO:0007669"/>
    <property type="project" value="UniProtKB-KW"/>
</dbReference>
<dbReference type="PANTHER" id="PTHR41700">
    <property type="entry name" value="GCN5-RELATED N-ACETYLTRANSFERASE"/>
    <property type="match status" value="1"/>
</dbReference>
<keyword evidence="2" id="KW-0012">Acyltransferase</keyword>
<dbReference type="InterPro" id="IPR000182">
    <property type="entry name" value="GNAT_dom"/>
</dbReference>
<evidence type="ECO:0000313" key="3">
    <source>
        <dbReference type="Proteomes" id="UP001634747"/>
    </source>
</evidence>
<dbReference type="InterPro" id="IPR038764">
    <property type="entry name" value="GNAT_N_AcTrfase_prd"/>
</dbReference>
<name>A0ABW9KKX2_9BACT</name>
<keyword evidence="2" id="KW-0808">Transferase</keyword>
<feature type="domain" description="N-acetyltransferase" evidence="1">
    <location>
        <begin position="10"/>
        <end position="181"/>
    </location>
</feature>
<dbReference type="Proteomes" id="UP001634747">
    <property type="component" value="Unassembled WGS sequence"/>
</dbReference>
<organism evidence="2 3">
    <name type="scientific">Terriglobus aquaticus</name>
    <dbReference type="NCBI Taxonomy" id="940139"/>
    <lineage>
        <taxon>Bacteria</taxon>
        <taxon>Pseudomonadati</taxon>
        <taxon>Acidobacteriota</taxon>
        <taxon>Terriglobia</taxon>
        <taxon>Terriglobales</taxon>
        <taxon>Acidobacteriaceae</taxon>
        <taxon>Terriglobus</taxon>
    </lineage>
</organism>
<dbReference type="RefSeq" id="WP_263412327.1">
    <property type="nucleotide sequence ID" value="NZ_BAABBH010000001.1"/>
</dbReference>
<evidence type="ECO:0000259" key="1">
    <source>
        <dbReference type="PROSITE" id="PS51186"/>
    </source>
</evidence>
<keyword evidence="3" id="KW-1185">Reference proteome</keyword>
<comment type="caution">
    <text evidence="2">The sequence shown here is derived from an EMBL/GenBank/DDBJ whole genome shotgun (WGS) entry which is preliminary data.</text>
</comment>
<evidence type="ECO:0000313" key="2">
    <source>
        <dbReference type="EMBL" id="MFN2976183.1"/>
    </source>
</evidence>
<sequence length="260" mass="29123">MSEVRPNALRTERLRTLDQFDHCVEIQRTTWGYSPDELFPRRAFLLAEKLGGHVLGAMHGDTIVAFNLAFPGYRDGHAYLHSQMLAVLPAYRNSGVGRTLKLAQRDIALADGFDLIEWTYDPLEIKNAFFNLHRLGAISRRYVRDFYGPSSSPLQGGLPTDRLYAEWWIRTAHVERALTAEHGTEAEGTVEVPAEIYAWKADRDARASATQIRIRQQLEHAFAKGLAAIDYLRGADGQGSFLLGRAPAETAFLKPTGVQL</sequence>
<dbReference type="PANTHER" id="PTHR41700:SF1">
    <property type="entry name" value="N-ACETYLTRANSFERASE DOMAIN-CONTAINING PROTEIN"/>
    <property type="match status" value="1"/>
</dbReference>
<dbReference type="PROSITE" id="PS51186">
    <property type="entry name" value="GNAT"/>
    <property type="match status" value="1"/>
</dbReference>
<gene>
    <name evidence="2" type="ORF">ACK2TP_10450</name>
</gene>
<protein>
    <submittedName>
        <fullName evidence="2">GNAT family N-acetyltransferase</fullName>
        <ecNumber evidence="2">2.3.1.-</ecNumber>
    </submittedName>
</protein>
<dbReference type="EMBL" id="JBJYXY010000001">
    <property type="protein sequence ID" value="MFN2976183.1"/>
    <property type="molecule type" value="Genomic_DNA"/>
</dbReference>
<dbReference type="Pfam" id="PF00583">
    <property type="entry name" value="Acetyltransf_1"/>
    <property type="match status" value="1"/>
</dbReference>
<dbReference type="CDD" id="cd04301">
    <property type="entry name" value="NAT_SF"/>
    <property type="match status" value="1"/>
</dbReference>
<dbReference type="InterPro" id="IPR016181">
    <property type="entry name" value="Acyl_CoA_acyltransferase"/>
</dbReference>
<reference evidence="2 3" key="1">
    <citation type="submission" date="2024-12" db="EMBL/GenBank/DDBJ databases">
        <authorList>
            <person name="Lee Y."/>
        </authorList>
    </citation>
    <scope>NUCLEOTIDE SEQUENCE [LARGE SCALE GENOMIC DNA]</scope>
    <source>
        <strain evidence="2 3">03SUJ4</strain>
    </source>
</reference>
<dbReference type="EC" id="2.3.1.-" evidence="2"/>